<dbReference type="STRING" id="5722.A2F473"/>
<accession>A2F473</accession>
<dbReference type="KEGG" id="tva:4758139"/>
<keyword evidence="3" id="KW-1185">Reference proteome</keyword>
<keyword evidence="1" id="KW-0472">Membrane</keyword>
<dbReference type="AlphaFoldDB" id="A2F473"/>
<protein>
    <submittedName>
        <fullName evidence="2">Surface antigen BspA-like</fullName>
    </submittedName>
</protein>
<gene>
    <name evidence="2" type="ORF">TVAG_179910</name>
</gene>
<reference evidence="2" key="2">
    <citation type="journal article" date="2007" name="Science">
        <title>Draft genome sequence of the sexually transmitted pathogen Trichomonas vaginalis.</title>
        <authorList>
            <person name="Carlton J.M."/>
            <person name="Hirt R.P."/>
            <person name="Silva J.C."/>
            <person name="Delcher A.L."/>
            <person name="Schatz M."/>
            <person name="Zhao Q."/>
            <person name="Wortman J.R."/>
            <person name="Bidwell S.L."/>
            <person name="Alsmark U.C.M."/>
            <person name="Besteiro S."/>
            <person name="Sicheritz-Ponten T."/>
            <person name="Noel C.J."/>
            <person name="Dacks J.B."/>
            <person name="Foster P.G."/>
            <person name="Simillion C."/>
            <person name="Van de Peer Y."/>
            <person name="Miranda-Saavedra D."/>
            <person name="Barton G.J."/>
            <person name="Westrop G.D."/>
            <person name="Mueller S."/>
            <person name="Dessi D."/>
            <person name="Fiori P.L."/>
            <person name="Ren Q."/>
            <person name="Paulsen I."/>
            <person name="Zhang H."/>
            <person name="Bastida-Corcuera F.D."/>
            <person name="Simoes-Barbosa A."/>
            <person name="Brown M.T."/>
            <person name="Hayes R.D."/>
            <person name="Mukherjee M."/>
            <person name="Okumura C.Y."/>
            <person name="Schneider R."/>
            <person name="Smith A.J."/>
            <person name="Vanacova S."/>
            <person name="Villalvazo M."/>
            <person name="Haas B.J."/>
            <person name="Pertea M."/>
            <person name="Feldblyum T.V."/>
            <person name="Utterback T.R."/>
            <person name="Shu C.L."/>
            <person name="Osoegawa K."/>
            <person name="de Jong P.J."/>
            <person name="Hrdy I."/>
            <person name="Horvathova L."/>
            <person name="Zubacova Z."/>
            <person name="Dolezal P."/>
            <person name="Malik S.B."/>
            <person name="Logsdon J.M. Jr."/>
            <person name="Henze K."/>
            <person name="Gupta A."/>
            <person name="Wang C.C."/>
            <person name="Dunne R.L."/>
            <person name="Upcroft J.A."/>
            <person name="Upcroft P."/>
            <person name="White O."/>
            <person name="Salzberg S.L."/>
            <person name="Tang P."/>
            <person name="Chiu C.-H."/>
            <person name="Lee Y.-S."/>
            <person name="Embley T.M."/>
            <person name="Coombs G.H."/>
            <person name="Mottram J.C."/>
            <person name="Tachezy J."/>
            <person name="Fraser-Liggett C.M."/>
            <person name="Johnson P.J."/>
        </authorList>
    </citation>
    <scope>NUCLEOTIDE SEQUENCE [LARGE SCALE GENOMIC DNA]</scope>
    <source>
        <strain evidence="2">G3</strain>
    </source>
</reference>
<dbReference type="Proteomes" id="UP000001542">
    <property type="component" value="Unassembled WGS sequence"/>
</dbReference>
<dbReference type="OrthoDB" id="10264456at2759"/>
<sequence>MKIIENYTFDSCENLIDLRLPDNLEEIHLMSFYSCKKLKIIFPETLKIIGKMAFSECSSITELYFPRSLQRIEKSSFSGCYGVKSVQITSNLVIDDDSFITFKNLTEIRYNSSDISEIYVSYYLYQITLNIVNVSDKITIYPITSGMEYTKINFMNISCEIKEINSGNSEFLRLNEFTYLGSNEISGNMSNPDNIHCVNINEEYEGNLFGKKISKYKQCGKDNSSKGKTTIILISCISVVVVLIVIVSFFVLYNKKNRQNGFSNIEAENKV</sequence>
<evidence type="ECO:0000313" key="3">
    <source>
        <dbReference type="Proteomes" id="UP000001542"/>
    </source>
</evidence>
<dbReference type="VEuPathDB" id="TrichDB:TVAG_179910"/>
<dbReference type="Gene3D" id="3.80.10.10">
    <property type="entry name" value="Ribonuclease Inhibitor"/>
    <property type="match status" value="1"/>
</dbReference>
<name>A2F473_TRIV3</name>
<dbReference type="InParanoid" id="A2F473"/>
<reference evidence="2" key="1">
    <citation type="submission" date="2006-10" db="EMBL/GenBank/DDBJ databases">
        <authorList>
            <person name="Amadeo P."/>
            <person name="Zhao Q."/>
            <person name="Wortman J."/>
            <person name="Fraser-Liggett C."/>
            <person name="Carlton J."/>
        </authorList>
    </citation>
    <scope>NUCLEOTIDE SEQUENCE</scope>
    <source>
        <strain evidence="2">G3</strain>
    </source>
</reference>
<dbReference type="VEuPathDB" id="TrichDB:TVAGG3_1002450"/>
<feature type="transmembrane region" description="Helical" evidence="1">
    <location>
        <begin position="231"/>
        <end position="253"/>
    </location>
</feature>
<dbReference type="SMR" id="A2F473"/>
<keyword evidence="1" id="KW-1133">Transmembrane helix</keyword>
<dbReference type="EMBL" id="DS113606">
    <property type="protein sequence ID" value="EAY00320.1"/>
    <property type="molecule type" value="Genomic_DNA"/>
</dbReference>
<dbReference type="InterPro" id="IPR032675">
    <property type="entry name" value="LRR_dom_sf"/>
</dbReference>
<proteinExistence type="predicted"/>
<dbReference type="InterPro" id="IPR026906">
    <property type="entry name" value="LRR_5"/>
</dbReference>
<dbReference type="SUPFAM" id="SSF52058">
    <property type="entry name" value="L domain-like"/>
    <property type="match status" value="1"/>
</dbReference>
<evidence type="ECO:0000256" key="1">
    <source>
        <dbReference type="SAM" id="Phobius"/>
    </source>
</evidence>
<keyword evidence="1" id="KW-0812">Transmembrane</keyword>
<dbReference type="Pfam" id="PF13306">
    <property type="entry name" value="LRR_5"/>
    <property type="match status" value="1"/>
</dbReference>
<organism evidence="2 3">
    <name type="scientific">Trichomonas vaginalis (strain ATCC PRA-98 / G3)</name>
    <dbReference type="NCBI Taxonomy" id="412133"/>
    <lineage>
        <taxon>Eukaryota</taxon>
        <taxon>Metamonada</taxon>
        <taxon>Parabasalia</taxon>
        <taxon>Trichomonadida</taxon>
        <taxon>Trichomonadidae</taxon>
        <taxon>Trichomonas</taxon>
    </lineage>
</organism>
<evidence type="ECO:0000313" key="2">
    <source>
        <dbReference type="EMBL" id="EAY00320.1"/>
    </source>
</evidence>
<dbReference type="RefSeq" id="XP_001313249.1">
    <property type="nucleotide sequence ID" value="XM_001313248.1"/>
</dbReference>